<reference evidence="9" key="1">
    <citation type="journal article" date="2019" name="Environ. Microbiol.">
        <title>Fungal ecological strategies reflected in gene transcription - a case study of two litter decomposers.</title>
        <authorList>
            <person name="Barbi F."/>
            <person name="Kohler A."/>
            <person name="Barry K."/>
            <person name="Baskaran P."/>
            <person name="Daum C."/>
            <person name="Fauchery L."/>
            <person name="Ihrmark K."/>
            <person name="Kuo A."/>
            <person name="LaButti K."/>
            <person name="Lipzen A."/>
            <person name="Morin E."/>
            <person name="Grigoriev I.V."/>
            <person name="Henrissat B."/>
            <person name="Lindahl B."/>
            <person name="Martin F."/>
        </authorList>
    </citation>
    <scope>NUCLEOTIDE SEQUENCE</scope>
    <source>
        <strain evidence="9">JB14</strain>
    </source>
</reference>
<protein>
    <submittedName>
        <fullName evidence="9">Cytochrome P450</fullName>
    </submittedName>
</protein>
<evidence type="ECO:0000256" key="6">
    <source>
        <dbReference type="ARBA" id="ARBA00023033"/>
    </source>
</evidence>
<evidence type="ECO:0000256" key="5">
    <source>
        <dbReference type="ARBA" id="ARBA00023004"/>
    </source>
</evidence>
<dbReference type="InterPro" id="IPR002403">
    <property type="entry name" value="Cyt_P450_E_grp-IV"/>
</dbReference>
<keyword evidence="5 7" id="KW-0408">Iron</keyword>
<dbReference type="GO" id="GO:0016705">
    <property type="term" value="F:oxidoreductase activity, acting on paired donors, with incorporation or reduction of molecular oxygen"/>
    <property type="evidence" value="ECO:0007669"/>
    <property type="project" value="InterPro"/>
</dbReference>
<evidence type="ECO:0000256" key="8">
    <source>
        <dbReference type="RuleBase" id="RU000461"/>
    </source>
</evidence>
<keyword evidence="6 8" id="KW-0503">Monooxygenase</keyword>
<keyword evidence="4 8" id="KW-0560">Oxidoreductase</keyword>
<dbReference type="GO" id="GO:0020037">
    <property type="term" value="F:heme binding"/>
    <property type="evidence" value="ECO:0007669"/>
    <property type="project" value="InterPro"/>
</dbReference>
<comment type="cofactor">
    <cofactor evidence="1 7">
        <name>heme</name>
        <dbReference type="ChEBI" id="CHEBI:30413"/>
    </cofactor>
</comment>
<dbReference type="CDD" id="cd11041">
    <property type="entry name" value="CYP503A1-like"/>
    <property type="match status" value="1"/>
</dbReference>
<dbReference type="GO" id="GO:0005506">
    <property type="term" value="F:iron ion binding"/>
    <property type="evidence" value="ECO:0007669"/>
    <property type="project" value="InterPro"/>
</dbReference>
<dbReference type="InterPro" id="IPR001128">
    <property type="entry name" value="Cyt_P450"/>
</dbReference>
<proteinExistence type="inferred from homology"/>
<organism evidence="9 10">
    <name type="scientific">Gymnopus androsaceus JB14</name>
    <dbReference type="NCBI Taxonomy" id="1447944"/>
    <lineage>
        <taxon>Eukaryota</taxon>
        <taxon>Fungi</taxon>
        <taxon>Dikarya</taxon>
        <taxon>Basidiomycota</taxon>
        <taxon>Agaricomycotina</taxon>
        <taxon>Agaricomycetes</taxon>
        <taxon>Agaricomycetidae</taxon>
        <taxon>Agaricales</taxon>
        <taxon>Marasmiineae</taxon>
        <taxon>Omphalotaceae</taxon>
        <taxon>Gymnopus</taxon>
    </lineage>
</organism>
<dbReference type="OrthoDB" id="1844152at2759"/>
<comment type="similarity">
    <text evidence="2 8">Belongs to the cytochrome P450 family.</text>
</comment>
<dbReference type="Proteomes" id="UP000799118">
    <property type="component" value="Unassembled WGS sequence"/>
</dbReference>
<dbReference type="PANTHER" id="PTHR46206:SF1">
    <property type="entry name" value="P450, PUTATIVE (EUROFUNG)-RELATED"/>
    <property type="match status" value="1"/>
</dbReference>
<evidence type="ECO:0000256" key="1">
    <source>
        <dbReference type="ARBA" id="ARBA00001971"/>
    </source>
</evidence>
<dbReference type="PANTHER" id="PTHR46206">
    <property type="entry name" value="CYTOCHROME P450"/>
    <property type="match status" value="1"/>
</dbReference>
<dbReference type="InterPro" id="IPR036396">
    <property type="entry name" value="Cyt_P450_sf"/>
</dbReference>
<dbReference type="PROSITE" id="PS00086">
    <property type="entry name" value="CYTOCHROME_P450"/>
    <property type="match status" value="1"/>
</dbReference>
<dbReference type="GO" id="GO:0004497">
    <property type="term" value="F:monooxygenase activity"/>
    <property type="evidence" value="ECO:0007669"/>
    <property type="project" value="UniProtKB-KW"/>
</dbReference>
<dbReference type="PRINTS" id="PR00465">
    <property type="entry name" value="EP450IV"/>
</dbReference>
<dbReference type="EMBL" id="ML769682">
    <property type="protein sequence ID" value="KAE9389807.1"/>
    <property type="molecule type" value="Genomic_DNA"/>
</dbReference>
<evidence type="ECO:0000256" key="3">
    <source>
        <dbReference type="ARBA" id="ARBA00022723"/>
    </source>
</evidence>
<evidence type="ECO:0000256" key="2">
    <source>
        <dbReference type="ARBA" id="ARBA00010617"/>
    </source>
</evidence>
<evidence type="ECO:0000313" key="9">
    <source>
        <dbReference type="EMBL" id="KAE9389807.1"/>
    </source>
</evidence>
<evidence type="ECO:0000256" key="4">
    <source>
        <dbReference type="ARBA" id="ARBA00023002"/>
    </source>
</evidence>
<dbReference type="Pfam" id="PF00067">
    <property type="entry name" value="p450"/>
    <property type="match status" value="1"/>
</dbReference>
<feature type="binding site" description="axial binding residue" evidence="7">
    <location>
        <position position="337"/>
    </location>
    <ligand>
        <name>heme</name>
        <dbReference type="ChEBI" id="CHEBI:30413"/>
    </ligand>
    <ligandPart>
        <name>Fe</name>
        <dbReference type="ChEBI" id="CHEBI:18248"/>
    </ligandPart>
</feature>
<keyword evidence="7 8" id="KW-0349">Heme</keyword>
<name>A0A6A4GXR3_9AGAR</name>
<dbReference type="Gene3D" id="1.10.630.10">
    <property type="entry name" value="Cytochrome P450"/>
    <property type="match status" value="1"/>
</dbReference>
<dbReference type="SUPFAM" id="SSF48264">
    <property type="entry name" value="Cytochrome P450"/>
    <property type="match status" value="1"/>
</dbReference>
<accession>A0A6A4GXR3</accession>
<keyword evidence="10" id="KW-1185">Reference proteome</keyword>
<evidence type="ECO:0000256" key="7">
    <source>
        <dbReference type="PIRSR" id="PIRSR602403-1"/>
    </source>
</evidence>
<evidence type="ECO:0000313" key="10">
    <source>
        <dbReference type="Proteomes" id="UP000799118"/>
    </source>
</evidence>
<dbReference type="InterPro" id="IPR017972">
    <property type="entry name" value="Cyt_P450_CS"/>
</dbReference>
<sequence>MQLFQINLQFGDITTNPYHLETILRSDLTKALTSLTPDILEEAQLALPEAFDSKGSDSVTLPLFNTMVNIVARVSNRVMIGVPGCRDKRFLHEQVNLATTVIGLSQVLNYFPQFLRPLVFRLSSLVFGGTKTVVPLLTPYVKSRIEYAQQFQDNPQTITDILMRFTPEEDIMIPEKVAVRVAHLNMASIHTTAIFITHALFELALFTPEQLDMLRDEITTAIESEGGVCNKAAVGRFHILDSLLKEIGRWHPLFAIGMSRLTLSDAVIADGSVIPKGTVVAIAPKATHYNPEIYDQPEIFDPFRFSKLRGTGGIDGKHAFTALSNDYLLFGVGKHACPGRFFAALKIKVILAEIILNYDLSCPSGKAERPKSFAFNLFTTPSPTAKLTFTRRK</sequence>
<gene>
    <name evidence="9" type="ORF">BT96DRAFT_834453</name>
</gene>
<keyword evidence="3 7" id="KW-0479">Metal-binding</keyword>
<dbReference type="AlphaFoldDB" id="A0A6A4GXR3"/>